<evidence type="ECO:0000256" key="4">
    <source>
        <dbReference type="ARBA" id="ARBA00023136"/>
    </source>
</evidence>
<evidence type="ECO:0000256" key="2">
    <source>
        <dbReference type="ARBA" id="ARBA00022692"/>
    </source>
</evidence>
<comment type="subcellular location">
    <subcellularLocation>
        <location evidence="1">Cell membrane</location>
        <topology evidence="1">Multi-pass membrane protein</topology>
    </subcellularLocation>
</comment>
<gene>
    <name evidence="7" type="ORF">ACFSHS_19020</name>
</gene>
<sequence length="355" mass="38240">MPDTAFADVRLLPLYGRLFRYALRRWLALLAVVGAMLLDVAMMLLRPWPMAIVVDSVLGTQVLPPALRQAFESLPGEASKDNLLLWAVLATGAVFLLEWSVGVLLQLARVSFGQRMQYDLAADLLGHLQRLSLRFHARRGVGDLIRRVTTDSACVSAVVRDAALPVLTAVVGLVSMFLVLYRIDPVLTVVALAVVPPLGLVMWLLARPMAARDYALQEAEGRLYRVVEETLSAVPTVQAFSGEASGDRRMHLGTQDVLRRTLDQTRTELWFKVGVGSATAVGTASVTWIGAGHALAGDLSVGEILVFLAYLSSLYGPLHALVYSGSTLQSAAGSVFRVVEVLEAEPEVADGPGVG</sequence>
<keyword evidence="3 5" id="KW-1133">Transmembrane helix</keyword>
<dbReference type="SUPFAM" id="SSF90123">
    <property type="entry name" value="ABC transporter transmembrane region"/>
    <property type="match status" value="1"/>
</dbReference>
<organism evidence="7 8">
    <name type="scientific">Blastococcus deserti</name>
    <dbReference type="NCBI Taxonomy" id="2259033"/>
    <lineage>
        <taxon>Bacteria</taxon>
        <taxon>Bacillati</taxon>
        <taxon>Actinomycetota</taxon>
        <taxon>Actinomycetes</taxon>
        <taxon>Geodermatophilales</taxon>
        <taxon>Geodermatophilaceae</taxon>
        <taxon>Blastococcus</taxon>
    </lineage>
</organism>
<feature type="transmembrane region" description="Helical" evidence="5">
    <location>
        <begin position="304"/>
        <end position="323"/>
    </location>
</feature>
<protein>
    <submittedName>
        <fullName evidence="7">ABC transporter transmembrane domain-containing protein</fullName>
    </submittedName>
</protein>
<dbReference type="RefSeq" id="WP_376879509.1">
    <property type="nucleotide sequence ID" value="NZ_JBHUHP010000026.1"/>
</dbReference>
<dbReference type="EMBL" id="JBHUHP010000026">
    <property type="protein sequence ID" value="MFD2093659.1"/>
    <property type="molecule type" value="Genomic_DNA"/>
</dbReference>
<dbReference type="InterPro" id="IPR011527">
    <property type="entry name" value="ABC1_TM_dom"/>
</dbReference>
<keyword evidence="8" id="KW-1185">Reference proteome</keyword>
<feature type="non-terminal residue" evidence="7">
    <location>
        <position position="355"/>
    </location>
</feature>
<dbReference type="Proteomes" id="UP001597402">
    <property type="component" value="Unassembled WGS sequence"/>
</dbReference>
<evidence type="ECO:0000259" key="6">
    <source>
        <dbReference type="PROSITE" id="PS50929"/>
    </source>
</evidence>
<dbReference type="PROSITE" id="PS50929">
    <property type="entry name" value="ABC_TM1F"/>
    <property type="match status" value="1"/>
</dbReference>
<feature type="domain" description="ABC transmembrane type-1" evidence="6">
    <location>
        <begin position="30"/>
        <end position="330"/>
    </location>
</feature>
<name>A0ABW4XG04_9ACTN</name>
<dbReference type="Pfam" id="PF00664">
    <property type="entry name" value="ABC_membrane"/>
    <property type="match status" value="1"/>
</dbReference>
<evidence type="ECO:0000256" key="5">
    <source>
        <dbReference type="SAM" id="Phobius"/>
    </source>
</evidence>
<evidence type="ECO:0000256" key="1">
    <source>
        <dbReference type="ARBA" id="ARBA00004651"/>
    </source>
</evidence>
<keyword evidence="4 5" id="KW-0472">Membrane</keyword>
<dbReference type="InterPro" id="IPR036640">
    <property type="entry name" value="ABC1_TM_sf"/>
</dbReference>
<reference evidence="8" key="1">
    <citation type="journal article" date="2019" name="Int. J. Syst. Evol. Microbiol.">
        <title>The Global Catalogue of Microorganisms (GCM) 10K type strain sequencing project: providing services to taxonomists for standard genome sequencing and annotation.</title>
        <authorList>
            <consortium name="The Broad Institute Genomics Platform"/>
            <consortium name="The Broad Institute Genome Sequencing Center for Infectious Disease"/>
            <person name="Wu L."/>
            <person name="Ma J."/>
        </authorList>
    </citation>
    <scope>NUCLEOTIDE SEQUENCE [LARGE SCALE GENOMIC DNA]</scope>
    <source>
        <strain evidence="8">JCM 3338</strain>
    </source>
</reference>
<dbReference type="InterPro" id="IPR039421">
    <property type="entry name" value="Type_1_exporter"/>
</dbReference>
<feature type="transmembrane region" description="Helical" evidence="5">
    <location>
        <begin position="187"/>
        <end position="206"/>
    </location>
</feature>
<feature type="transmembrane region" description="Helical" evidence="5">
    <location>
        <begin position="269"/>
        <end position="292"/>
    </location>
</feature>
<evidence type="ECO:0000256" key="3">
    <source>
        <dbReference type="ARBA" id="ARBA00022989"/>
    </source>
</evidence>
<accession>A0ABW4XG04</accession>
<dbReference type="Gene3D" id="1.20.1560.10">
    <property type="entry name" value="ABC transporter type 1, transmembrane domain"/>
    <property type="match status" value="1"/>
</dbReference>
<feature type="transmembrane region" description="Helical" evidence="5">
    <location>
        <begin position="162"/>
        <end position="181"/>
    </location>
</feature>
<dbReference type="PANTHER" id="PTHR43394">
    <property type="entry name" value="ATP-DEPENDENT PERMEASE MDL1, MITOCHONDRIAL"/>
    <property type="match status" value="1"/>
</dbReference>
<comment type="caution">
    <text evidence="7">The sequence shown here is derived from an EMBL/GenBank/DDBJ whole genome shotgun (WGS) entry which is preliminary data.</text>
</comment>
<feature type="transmembrane region" description="Helical" evidence="5">
    <location>
        <begin position="83"/>
        <end position="108"/>
    </location>
</feature>
<keyword evidence="2 5" id="KW-0812">Transmembrane</keyword>
<feature type="transmembrane region" description="Helical" evidence="5">
    <location>
        <begin position="26"/>
        <end position="45"/>
    </location>
</feature>
<evidence type="ECO:0000313" key="7">
    <source>
        <dbReference type="EMBL" id="MFD2093659.1"/>
    </source>
</evidence>
<evidence type="ECO:0000313" key="8">
    <source>
        <dbReference type="Proteomes" id="UP001597402"/>
    </source>
</evidence>
<proteinExistence type="predicted"/>
<dbReference type="PANTHER" id="PTHR43394:SF1">
    <property type="entry name" value="ATP-BINDING CASSETTE SUB-FAMILY B MEMBER 10, MITOCHONDRIAL"/>
    <property type="match status" value="1"/>
</dbReference>